<keyword evidence="4" id="KW-1185">Reference proteome</keyword>
<proteinExistence type="predicted"/>
<dbReference type="EMBL" id="AAVT01000010">
    <property type="protein sequence ID" value="EAW30158.1"/>
    <property type="molecule type" value="Genomic_DNA"/>
</dbReference>
<dbReference type="InterPro" id="IPR033881">
    <property type="entry name" value="vWA_BatA_type"/>
</dbReference>
<gene>
    <name evidence="3" type="ORF">GP2143_11312</name>
</gene>
<dbReference type="eggNOG" id="COG2304">
    <property type="taxonomic scope" value="Bacteria"/>
</dbReference>
<evidence type="ECO:0000313" key="3">
    <source>
        <dbReference type="EMBL" id="EAW30158.1"/>
    </source>
</evidence>
<dbReference type="InterPro" id="IPR002035">
    <property type="entry name" value="VWF_A"/>
</dbReference>
<dbReference type="Proteomes" id="UP000004931">
    <property type="component" value="Unassembled WGS sequence"/>
</dbReference>
<dbReference type="STRING" id="247633.GP2143_11312"/>
<evidence type="ECO:0000259" key="2">
    <source>
        <dbReference type="PROSITE" id="PS50234"/>
    </source>
</evidence>
<protein>
    <submittedName>
        <fullName evidence="3">von Willebrand factor type A domain protein</fullName>
    </submittedName>
</protein>
<comment type="caution">
    <text evidence="3">The sequence shown here is derived from an EMBL/GenBank/DDBJ whole genome shotgun (WGS) entry which is preliminary data.</text>
</comment>
<evidence type="ECO:0000313" key="4">
    <source>
        <dbReference type="Proteomes" id="UP000004931"/>
    </source>
</evidence>
<feature type="transmembrane region" description="Helical" evidence="1">
    <location>
        <begin position="15"/>
        <end position="33"/>
    </location>
</feature>
<keyword evidence="1" id="KW-1133">Transmembrane helix</keyword>
<reference evidence="3 4" key="1">
    <citation type="journal article" date="2010" name="J. Bacteriol.">
        <title>Genome sequence of the oligotrophic marine Gammaproteobacterium HTCC2143, isolated from the Oregon Coast.</title>
        <authorList>
            <person name="Oh H.M."/>
            <person name="Kang I."/>
            <person name="Ferriera S."/>
            <person name="Giovannoni S.J."/>
            <person name="Cho J.C."/>
        </authorList>
    </citation>
    <scope>NUCLEOTIDE SEQUENCE [LARGE SCALE GENOMIC DNA]</scope>
    <source>
        <strain evidence="3 4">HTCC2143</strain>
    </source>
</reference>
<keyword evidence="1" id="KW-0812">Transmembrane</keyword>
<name>A0YGD2_9GAMM</name>
<dbReference type="PANTHER" id="PTHR22550">
    <property type="entry name" value="SPORE GERMINATION PROTEIN"/>
    <property type="match status" value="1"/>
</dbReference>
<dbReference type="AlphaFoldDB" id="A0YGD2"/>
<keyword evidence="1" id="KW-0472">Membrane</keyword>
<dbReference type="PROSITE" id="PS50234">
    <property type="entry name" value="VWFA"/>
    <property type="match status" value="1"/>
</dbReference>
<organism evidence="3 4">
    <name type="scientific">marine gamma proteobacterium HTCC2143</name>
    <dbReference type="NCBI Taxonomy" id="247633"/>
    <lineage>
        <taxon>Bacteria</taxon>
        <taxon>Pseudomonadati</taxon>
        <taxon>Pseudomonadota</taxon>
        <taxon>Gammaproteobacteria</taxon>
        <taxon>Cellvibrionales</taxon>
        <taxon>Spongiibacteraceae</taxon>
        <taxon>BD1-7 clade</taxon>
    </lineage>
</organism>
<feature type="transmembrane region" description="Helical" evidence="1">
    <location>
        <begin position="308"/>
        <end position="333"/>
    </location>
</feature>
<dbReference type="OrthoDB" id="6206554at2"/>
<dbReference type="SMART" id="SM00327">
    <property type="entry name" value="VWA"/>
    <property type="match status" value="1"/>
</dbReference>
<dbReference type="SUPFAM" id="SSF53300">
    <property type="entry name" value="vWA-like"/>
    <property type="match status" value="1"/>
</dbReference>
<dbReference type="Gene3D" id="3.40.50.410">
    <property type="entry name" value="von Willebrand factor, type A domain"/>
    <property type="match status" value="1"/>
</dbReference>
<sequence length="341" mass="37684">MIDLLLKDLVNLEFVNLWAFTLLLLPLLVYLLAPPHKQSKDSLQVPYFDRLVKLSGEKPAEGATIVRRGVAQGVMVWIAWGLLVVAAARPEWVGEPIEINRSARDLMVAVDLSGSMEAQDFTTEQGEKIDRLTAVKQVLTEFSQRRDGDRLGLIVFGSAAYLQAPFTADKDTWLTLLQETEIAMAGASTSIGDAIGLSISTFEHSDTDNRVLIVLTDGNDTGSRVPPVDAARVANARDVKIYTIAIGDPETIGEDAMDVDTLKQVSDITGGAYFEALDRQALERAYLDIESLEPALYQSLSYRPRSSLFHYPLSVLAIMYLILLPCWILLAALRRRRVAHV</sequence>
<dbReference type="PANTHER" id="PTHR22550:SF18">
    <property type="entry name" value="VWFA DOMAIN-CONTAINING PROTEIN"/>
    <property type="match status" value="1"/>
</dbReference>
<dbReference type="CDD" id="cd01467">
    <property type="entry name" value="vWA_BatA_type"/>
    <property type="match status" value="1"/>
</dbReference>
<dbReference type="InterPro" id="IPR050768">
    <property type="entry name" value="UPF0353/GerABKA_families"/>
</dbReference>
<accession>A0YGD2</accession>
<feature type="domain" description="VWFA" evidence="2">
    <location>
        <begin position="105"/>
        <end position="289"/>
    </location>
</feature>
<evidence type="ECO:0000256" key="1">
    <source>
        <dbReference type="SAM" id="Phobius"/>
    </source>
</evidence>
<dbReference type="InterPro" id="IPR036465">
    <property type="entry name" value="vWFA_dom_sf"/>
</dbReference>
<dbReference type="Pfam" id="PF00092">
    <property type="entry name" value="VWA"/>
    <property type="match status" value="1"/>
</dbReference>